<feature type="transmembrane region" description="Helical" evidence="7">
    <location>
        <begin position="433"/>
        <end position="452"/>
    </location>
</feature>
<evidence type="ECO:0000256" key="7">
    <source>
        <dbReference type="SAM" id="Phobius"/>
    </source>
</evidence>
<keyword evidence="6 7" id="KW-0472">Membrane</keyword>
<dbReference type="InterPro" id="IPR044049">
    <property type="entry name" value="EccD_transm"/>
</dbReference>
<dbReference type="PIRSF" id="PIRSF017804">
    <property type="entry name" value="Secretion_EccD1"/>
    <property type="match status" value="1"/>
</dbReference>
<evidence type="ECO:0000256" key="1">
    <source>
        <dbReference type="ARBA" id="ARBA00004651"/>
    </source>
</evidence>
<feature type="transmembrane region" description="Helical" evidence="7">
    <location>
        <begin position="351"/>
        <end position="372"/>
    </location>
</feature>
<keyword evidence="10" id="KW-1185">Reference proteome</keyword>
<dbReference type="InterPro" id="IPR024962">
    <property type="entry name" value="YukD-like"/>
</dbReference>
<feature type="transmembrane region" description="Helical" evidence="7">
    <location>
        <begin position="147"/>
        <end position="167"/>
    </location>
</feature>
<feature type="transmembrane region" description="Helical" evidence="7">
    <location>
        <begin position="378"/>
        <end position="395"/>
    </location>
</feature>
<feature type="transmembrane region" description="Helical" evidence="7">
    <location>
        <begin position="282"/>
        <end position="299"/>
    </location>
</feature>
<dbReference type="Gene3D" id="3.10.20.90">
    <property type="entry name" value="Phosphatidylinositol 3-kinase Catalytic Subunit, Chain A, domain 1"/>
    <property type="match status" value="1"/>
</dbReference>
<comment type="subcellular location">
    <subcellularLocation>
        <location evidence="1">Cell membrane</location>
        <topology evidence="1">Multi-pass membrane protein</topology>
    </subcellularLocation>
</comment>
<gene>
    <name evidence="9" type="ORF">SAMN05444580_1146</name>
</gene>
<feature type="transmembrane region" description="Helical" evidence="7">
    <location>
        <begin position="254"/>
        <end position="276"/>
    </location>
</feature>
<evidence type="ECO:0000256" key="3">
    <source>
        <dbReference type="ARBA" id="ARBA00022475"/>
    </source>
</evidence>
<feature type="domain" description="EccD-like transmembrane" evidence="8">
    <location>
        <begin position="145"/>
        <end position="494"/>
    </location>
</feature>
<feature type="transmembrane region" description="Helical" evidence="7">
    <location>
        <begin position="407"/>
        <end position="427"/>
    </location>
</feature>
<evidence type="ECO:0000256" key="5">
    <source>
        <dbReference type="ARBA" id="ARBA00022989"/>
    </source>
</evidence>
<accession>A0A1G7BTP3</accession>
<evidence type="ECO:0000256" key="4">
    <source>
        <dbReference type="ARBA" id="ARBA00022692"/>
    </source>
</evidence>
<organism evidence="9 10">
    <name type="scientific">Rhodococcus tukisamuensis</name>
    <dbReference type="NCBI Taxonomy" id="168276"/>
    <lineage>
        <taxon>Bacteria</taxon>
        <taxon>Bacillati</taxon>
        <taxon>Actinomycetota</taxon>
        <taxon>Actinomycetes</taxon>
        <taxon>Mycobacteriales</taxon>
        <taxon>Nocardiaceae</taxon>
        <taxon>Rhodococcus</taxon>
    </lineage>
</organism>
<reference evidence="9 10" key="1">
    <citation type="submission" date="2016-10" db="EMBL/GenBank/DDBJ databases">
        <authorList>
            <person name="de Groot N.N."/>
        </authorList>
    </citation>
    <scope>NUCLEOTIDE SEQUENCE [LARGE SCALE GENOMIC DNA]</scope>
    <source>
        <strain evidence="9 10">JCM 11308</strain>
    </source>
</reference>
<dbReference type="InterPro" id="IPR006707">
    <property type="entry name" value="T7SS_EccD"/>
</dbReference>
<comment type="similarity">
    <text evidence="2">Belongs to the EccD/Snm4 family.</text>
</comment>
<evidence type="ECO:0000256" key="2">
    <source>
        <dbReference type="ARBA" id="ARBA00006162"/>
    </source>
</evidence>
<dbReference type="Proteomes" id="UP000199417">
    <property type="component" value="Unassembled WGS sequence"/>
</dbReference>
<dbReference type="EMBL" id="FNAB01000014">
    <property type="protein sequence ID" value="SDE30367.1"/>
    <property type="molecule type" value="Genomic_DNA"/>
</dbReference>
<evidence type="ECO:0000259" key="8">
    <source>
        <dbReference type="Pfam" id="PF19053"/>
    </source>
</evidence>
<evidence type="ECO:0000313" key="10">
    <source>
        <dbReference type="Proteomes" id="UP000199417"/>
    </source>
</evidence>
<keyword evidence="3" id="KW-1003">Cell membrane</keyword>
<dbReference type="NCBIfam" id="TIGR03920">
    <property type="entry name" value="T7SS_EccD"/>
    <property type="match status" value="1"/>
</dbReference>
<dbReference type="Pfam" id="PF19053">
    <property type="entry name" value="EccD"/>
    <property type="match status" value="1"/>
</dbReference>
<keyword evidence="5 7" id="KW-1133">Transmembrane helix</keyword>
<evidence type="ECO:0000313" key="9">
    <source>
        <dbReference type="EMBL" id="SDE30367.1"/>
    </source>
</evidence>
<dbReference type="AlphaFoldDB" id="A0A1G7BTP3"/>
<keyword evidence="4 7" id="KW-0812">Transmembrane</keyword>
<name>A0A1G7BTP3_9NOCA</name>
<dbReference type="RefSeq" id="WP_072845905.1">
    <property type="nucleotide sequence ID" value="NZ_FNAB01000014.1"/>
</dbReference>
<proteinExistence type="inferred from homology"/>
<feature type="transmembrane region" description="Helical" evidence="7">
    <location>
        <begin position="229"/>
        <end position="247"/>
    </location>
</feature>
<dbReference type="STRING" id="168276.SAMN05444580_1146"/>
<dbReference type="Pfam" id="PF08817">
    <property type="entry name" value="YukD"/>
    <property type="match status" value="1"/>
</dbReference>
<protein>
    <submittedName>
        <fullName evidence="9">Type VII secretion integral membrane protein EccD</fullName>
    </submittedName>
</protein>
<feature type="transmembrane region" description="Helical" evidence="7">
    <location>
        <begin position="202"/>
        <end position="223"/>
    </location>
</feature>
<sequence length="494" mass="49346">MNNIDVAGRPTNGSGTAQSDLCRLSVRTEHTQIDLAVPHTVSVAMIVPGIVDLIDQHAPFGQHGTADLFGGGEGRTEAIQWALSRLGQAPLDAARTLAEHGVRDGELLVLTPTERAAPPPLFDDLMHNVAAVDADRHRRWGPGPARAMSAVVAAAAAVVGSATLMTARSTADGVAGALAALVVAVLALTAGALVSRVYRDRYAATALVGCALPLAFTAGALMVPGHLGAAHLFLGSVACGVFAVLAVRAGGVGLALCTATATGAVLAGAAAAAGMLTDQPRHVIGAVLGAAALAGLAIAPRLSILLATLPLPPVPSPGTPLDPDEPDSDAGGVPAAFEGLQTRARRAHRHLTGLVCAMALTTAAGALMSARLFADDGIYWPGTMFASVCAVVLMLRGRGHSSLAPAAALIGSGAATLALLVTGAAVAGTGPSLALFALAVLGAGAALTLGMLAPEHAFSPVTRRSVEIVDYAAIAAVVPLACWVSGLFATMRGL</sequence>
<feature type="transmembrane region" description="Helical" evidence="7">
    <location>
        <begin position="173"/>
        <end position="195"/>
    </location>
</feature>
<feature type="transmembrane region" description="Helical" evidence="7">
    <location>
        <begin position="472"/>
        <end position="491"/>
    </location>
</feature>
<dbReference type="GO" id="GO:0005886">
    <property type="term" value="C:plasma membrane"/>
    <property type="evidence" value="ECO:0007669"/>
    <property type="project" value="UniProtKB-SubCell"/>
</dbReference>
<evidence type="ECO:0000256" key="6">
    <source>
        <dbReference type="ARBA" id="ARBA00023136"/>
    </source>
</evidence>